<dbReference type="EMBL" id="JAWQEG010001003">
    <property type="protein sequence ID" value="KAK3883228.1"/>
    <property type="molecule type" value="Genomic_DNA"/>
</dbReference>
<accession>A0AAE1FYU6</accession>
<sequence length="251" mass="26828">MTEDVGVVMTEDVGVVMTEDVGVIMTEDVGVVVMEDVGVVVMEDVGVVMTEDVGVVMTEDVGVVMTEDVGVVVMEDVGVVVTEDVGVVVMEDVGVVVTEDVGVVVMEDVGVVVMEPGRWSVCLGVGGECEMEKCHEAYLTLQKEGVEEGPTQAYCSMLHRYSQCLTKGSCRGNLNYHTTRQWLNNLLERNNCTDILGDGPSVCTTRYTTGTTPPPPQARHPRTYVSTRGVLPPPTVASSATPTSRHLVGST</sequence>
<evidence type="ECO:0000259" key="2">
    <source>
        <dbReference type="Pfam" id="PF06535"/>
    </source>
</evidence>
<dbReference type="Pfam" id="PF06535">
    <property type="entry name" value="RGM_N"/>
    <property type="match status" value="1"/>
</dbReference>
<dbReference type="AlphaFoldDB" id="A0AAE1FYU6"/>
<gene>
    <name evidence="3" type="ORF">Pcinc_012455</name>
</gene>
<keyword evidence="4" id="KW-1185">Reference proteome</keyword>
<organism evidence="3 4">
    <name type="scientific">Petrolisthes cinctipes</name>
    <name type="common">Flat porcelain crab</name>
    <dbReference type="NCBI Taxonomy" id="88211"/>
    <lineage>
        <taxon>Eukaryota</taxon>
        <taxon>Metazoa</taxon>
        <taxon>Ecdysozoa</taxon>
        <taxon>Arthropoda</taxon>
        <taxon>Crustacea</taxon>
        <taxon>Multicrustacea</taxon>
        <taxon>Malacostraca</taxon>
        <taxon>Eumalacostraca</taxon>
        <taxon>Eucarida</taxon>
        <taxon>Decapoda</taxon>
        <taxon>Pleocyemata</taxon>
        <taxon>Anomura</taxon>
        <taxon>Galatheoidea</taxon>
        <taxon>Porcellanidae</taxon>
        <taxon>Petrolisthes</taxon>
    </lineage>
</organism>
<dbReference type="Proteomes" id="UP001286313">
    <property type="component" value="Unassembled WGS sequence"/>
</dbReference>
<protein>
    <recommendedName>
        <fullName evidence="2">Repulsive guidance molecule N-terminal domain-containing protein</fullName>
    </recommendedName>
</protein>
<feature type="domain" description="Repulsive guidance molecule N-terminal" evidence="2">
    <location>
        <begin position="129"/>
        <end position="193"/>
    </location>
</feature>
<name>A0AAE1FYU6_PETCI</name>
<proteinExistence type="predicted"/>
<evidence type="ECO:0000313" key="4">
    <source>
        <dbReference type="Proteomes" id="UP001286313"/>
    </source>
</evidence>
<comment type="caution">
    <text evidence="3">The sequence shown here is derived from an EMBL/GenBank/DDBJ whole genome shotgun (WGS) entry which is preliminary data.</text>
</comment>
<evidence type="ECO:0000256" key="1">
    <source>
        <dbReference type="SAM" id="MobiDB-lite"/>
    </source>
</evidence>
<evidence type="ECO:0000313" key="3">
    <source>
        <dbReference type="EMBL" id="KAK3883228.1"/>
    </source>
</evidence>
<reference evidence="3" key="1">
    <citation type="submission" date="2023-10" db="EMBL/GenBank/DDBJ databases">
        <title>Genome assemblies of two species of porcelain crab, Petrolisthes cinctipes and Petrolisthes manimaculis (Anomura: Porcellanidae).</title>
        <authorList>
            <person name="Angst P."/>
        </authorList>
    </citation>
    <scope>NUCLEOTIDE SEQUENCE</scope>
    <source>
        <strain evidence="3">PB745_01</strain>
        <tissue evidence="3">Gill</tissue>
    </source>
</reference>
<feature type="region of interest" description="Disordered" evidence="1">
    <location>
        <begin position="208"/>
        <end position="251"/>
    </location>
</feature>
<dbReference type="InterPro" id="IPR010536">
    <property type="entry name" value="RGM_N"/>
</dbReference>